<dbReference type="EMBL" id="PEBI01000004">
    <property type="protein sequence ID" value="PJM72674.1"/>
    <property type="molecule type" value="Genomic_DNA"/>
</dbReference>
<protein>
    <submittedName>
        <fullName evidence="2">Uncharacterized protein</fullName>
    </submittedName>
</protein>
<evidence type="ECO:0000256" key="1">
    <source>
        <dbReference type="SAM" id="MobiDB-lite"/>
    </source>
</evidence>
<reference evidence="2 3" key="1">
    <citation type="submission" date="2017-10" db="EMBL/GenBank/DDBJ databases">
        <title>Draft genome sequences of strains TRE 1, TRE 9, TRE H and TRI 7, isolated from tamarins, belonging to four potential novel Bifidobacterium species.</title>
        <authorList>
            <person name="Mattarelli P."/>
            <person name="Modesto M."/>
            <person name="Puglisi E."/>
            <person name="Morelli L."/>
            <person name="Spezio C."/>
            <person name="Bonetti A."/>
            <person name="Sandri C."/>
        </authorList>
    </citation>
    <scope>NUCLEOTIDE SEQUENCE [LARGE SCALE GENOMIC DNA]</scope>
    <source>
        <strain evidence="3">TRE1</strain>
    </source>
</reference>
<keyword evidence="3" id="KW-1185">Reference proteome</keyword>
<dbReference type="AlphaFoldDB" id="A0A2M9H785"/>
<dbReference type="OrthoDB" id="3251267at2"/>
<sequence length="372" mass="41448">MDLEINGRYDDAFSHLFLVGLASILEDADDHRACMIWWKGRGKALLRTSDDLSWDDCSAIVQAHASRWRDSSWLNASDVYAEVKKGAKKTGNAVPAERATLSPRLGTPGSLDKWRLLERNRARAIDALQTDLDRRYVGALGEPSYWSGDVYANGYNPDRGASRWEMVARNRGQEFITGRLRPLAGTVSSRSLSQIRDGLQGTKVVDETGKNKDDSRTPTGLRSPSVTDNARAWCALFGVSAFPVMKSTAPRRGSTAAFAQISGRNPFAVLPIWLNPWTLDRYRAVVRSRALLTVGLDEVLGPVSNESEQDLRVRSGITTVTVGQSRQWLKKKGVEYCMLFSQYASDNKVPERWLLKGHPVFLEDTVKQRSVS</sequence>
<evidence type="ECO:0000313" key="3">
    <source>
        <dbReference type="Proteomes" id="UP000229095"/>
    </source>
</evidence>
<dbReference type="RefSeq" id="WP_100511460.1">
    <property type="nucleotide sequence ID" value="NZ_PEBI01000004.1"/>
</dbReference>
<gene>
    <name evidence="2" type="ORF">CS006_08925</name>
</gene>
<feature type="compositionally biased region" description="Basic and acidic residues" evidence="1">
    <location>
        <begin position="204"/>
        <end position="216"/>
    </location>
</feature>
<evidence type="ECO:0000313" key="2">
    <source>
        <dbReference type="EMBL" id="PJM72674.1"/>
    </source>
</evidence>
<feature type="region of interest" description="Disordered" evidence="1">
    <location>
        <begin position="199"/>
        <end position="224"/>
    </location>
</feature>
<comment type="caution">
    <text evidence="2">The sequence shown here is derived from an EMBL/GenBank/DDBJ whole genome shotgun (WGS) entry which is preliminary data.</text>
</comment>
<proteinExistence type="predicted"/>
<dbReference type="Proteomes" id="UP000229095">
    <property type="component" value="Unassembled WGS sequence"/>
</dbReference>
<accession>A0A2M9H785</accession>
<organism evidence="2 3">
    <name type="scientific">Bifidobacterium primatium</name>
    <dbReference type="NCBI Taxonomy" id="2045438"/>
    <lineage>
        <taxon>Bacteria</taxon>
        <taxon>Bacillati</taxon>
        <taxon>Actinomycetota</taxon>
        <taxon>Actinomycetes</taxon>
        <taxon>Bifidobacteriales</taxon>
        <taxon>Bifidobacteriaceae</taxon>
        <taxon>Bifidobacterium</taxon>
    </lineage>
</organism>
<name>A0A2M9H785_9BIFI</name>